<evidence type="ECO:0000256" key="1">
    <source>
        <dbReference type="ARBA" id="ARBA00004167"/>
    </source>
</evidence>
<keyword evidence="5" id="KW-1133">Transmembrane helix</keyword>
<evidence type="ECO:0000256" key="3">
    <source>
        <dbReference type="ARBA" id="ARBA00022692"/>
    </source>
</evidence>
<keyword evidence="8" id="KW-0472">Membrane</keyword>
<dbReference type="InterPro" id="IPR001128">
    <property type="entry name" value="Cyt_P450"/>
</dbReference>
<dbReference type="SUPFAM" id="SSF48264">
    <property type="entry name" value="Cytochrome P450"/>
    <property type="match status" value="1"/>
</dbReference>
<dbReference type="GO" id="GO:0016020">
    <property type="term" value="C:membrane"/>
    <property type="evidence" value="ECO:0007669"/>
    <property type="project" value="UniProtKB-SubCell"/>
</dbReference>
<comment type="subcellular location">
    <subcellularLocation>
        <location evidence="1">Membrane</location>
        <topology evidence="1">Single-pass membrane protein</topology>
    </subcellularLocation>
</comment>
<proteinExistence type="inferred from homology"/>
<dbReference type="InterPro" id="IPR002401">
    <property type="entry name" value="Cyt_P450_E_grp-I"/>
</dbReference>
<name>A0A9Q0GXW2_9MAGN</name>
<dbReference type="GO" id="GO:0020037">
    <property type="term" value="F:heme binding"/>
    <property type="evidence" value="ECO:0007669"/>
    <property type="project" value="InterPro"/>
</dbReference>
<evidence type="ECO:0008006" key="13">
    <source>
        <dbReference type="Google" id="ProtNLM"/>
    </source>
</evidence>
<dbReference type="PANTHER" id="PTHR47947">
    <property type="entry name" value="CYTOCHROME P450 82C3-RELATED"/>
    <property type="match status" value="1"/>
</dbReference>
<organism evidence="11 12">
    <name type="scientific">Protea cynaroides</name>
    <dbReference type="NCBI Taxonomy" id="273540"/>
    <lineage>
        <taxon>Eukaryota</taxon>
        <taxon>Viridiplantae</taxon>
        <taxon>Streptophyta</taxon>
        <taxon>Embryophyta</taxon>
        <taxon>Tracheophyta</taxon>
        <taxon>Spermatophyta</taxon>
        <taxon>Magnoliopsida</taxon>
        <taxon>Proteales</taxon>
        <taxon>Proteaceae</taxon>
        <taxon>Protea</taxon>
    </lineage>
</organism>
<keyword evidence="10" id="KW-0503">Monooxygenase</keyword>
<dbReference type="InterPro" id="IPR017972">
    <property type="entry name" value="Cyt_P450_CS"/>
</dbReference>
<dbReference type="PANTHER" id="PTHR47947:SF1">
    <property type="entry name" value="CYTOCHROME P450 82E3"/>
    <property type="match status" value="1"/>
</dbReference>
<dbReference type="PROSITE" id="PS00086">
    <property type="entry name" value="CYTOCHROME_P450"/>
    <property type="match status" value="1"/>
</dbReference>
<comment type="similarity">
    <text evidence="10">Belongs to the cytochrome P450 family.</text>
</comment>
<dbReference type="GO" id="GO:0005506">
    <property type="term" value="F:iron ion binding"/>
    <property type="evidence" value="ECO:0007669"/>
    <property type="project" value="InterPro"/>
</dbReference>
<dbReference type="InterPro" id="IPR036396">
    <property type="entry name" value="Cyt_P450_sf"/>
</dbReference>
<evidence type="ECO:0000256" key="7">
    <source>
        <dbReference type="ARBA" id="ARBA00023004"/>
    </source>
</evidence>
<dbReference type="PRINTS" id="PR00385">
    <property type="entry name" value="P450"/>
</dbReference>
<evidence type="ECO:0000256" key="10">
    <source>
        <dbReference type="RuleBase" id="RU000461"/>
    </source>
</evidence>
<dbReference type="GO" id="GO:0016705">
    <property type="term" value="F:oxidoreductase activity, acting on paired donors, with incorporation or reduction of molecular oxygen"/>
    <property type="evidence" value="ECO:0007669"/>
    <property type="project" value="InterPro"/>
</dbReference>
<protein>
    <recommendedName>
        <fullName evidence="13">Cytochrome P450</fullName>
    </recommendedName>
</protein>
<dbReference type="CDD" id="cd20654">
    <property type="entry name" value="CYP82"/>
    <property type="match status" value="1"/>
</dbReference>
<dbReference type="OrthoDB" id="507451at2759"/>
<dbReference type="Pfam" id="PF00067">
    <property type="entry name" value="p450"/>
    <property type="match status" value="1"/>
</dbReference>
<dbReference type="FunFam" id="1.10.630.10:FF:000026">
    <property type="entry name" value="Cytochrome P450 82C4"/>
    <property type="match status" value="1"/>
</dbReference>
<comment type="cofactor">
    <cofactor evidence="9">
        <name>heme</name>
        <dbReference type="ChEBI" id="CHEBI:30413"/>
    </cofactor>
</comment>
<keyword evidence="4 9" id="KW-0479">Metal-binding</keyword>
<evidence type="ECO:0000256" key="5">
    <source>
        <dbReference type="ARBA" id="ARBA00022989"/>
    </source>
</evidence>
<dbReference type="PRINTS" id="PR00463">
    <property type="entry name" value="EP450I"/>
</dbReference>
<feature type="binding site" description="axial binding residue" evidence="9">
    <location>
        <position position="463"/>
    </location>
    <ligand>
        <name>heme</name>
        <dbReference type="ChEBI" id="CHEBI:30413"/>
    </ligand>
    <ligandPart>
        <name>Fe</name>
        <dbReference type="ChEBI" id="CHEBI:18248"/>
    </ligandPart>
</feature>
<evidence type="ECO:0000256" key="2">
    <source>
        <dbReference type="ARBA" id="ARBA00022617"/>
    </source>
</evidence>
<keyword evidence="12" id="KW-1185">Reference proteome</keyword>
<dbReference type="Gene3D" id="1.10.630.10">
    <property type="entry name" value="Cytochrome P450"/>
    <property type="match status" value="1"/>
</dbReference>
<keyword evidence="6 10" id="KW-0560">Oxidoreductase</keyword>
<evidence type="ECO:0000313" key="11">
    <source>
        <dbReference type="EMBL" id="KAJ4955619.1"/>
    </source>
</evidence>
<dbReference type="Proteomes" id="UP001141806">
    <property type="component" value="Unassembled WGS sequence"/>
</dbReference>
<evidence type="ECO:0000313" key="12">
    <source>
        <dbReference type="Proteomes" id="UP001141806"/>
    </source>
</evidence>
<accession>A0A9Q0GXW2</accession>
<evidence type="ECO:0000256" key="9">
    <source>
        <dbReference type="PIRSR" id="PIRSR602401-1"/>
    </source>
</evidence>
<evidence type="ECO:0000256" key="8">
    <source>
        <dbReference type="ARBA" id="ARBA00023136"/>
    </source>
</evidence>
<dbReference type="InterPro" id="IPR050651">
    <property type="entry name" value="Plant_Cytochrome_P450_Monoox"/>
</dbReference>
<evidence type="ECO:0000256" key="4">
    <source>
        <dbReference type="ARBA" id="ARBA00022723"/>
    </source>
</evidence>
<reference evidence="11" key="1">
    <citation type="journal article" date="2023" name="Plant J.">
        <title>The genome of the king protea, Protea cynaroides.</title>
        <authorList>
            <person name="Chang J."/>
            <person name="Duong T.A."/>
            <person name="Schoeman C."/>
            <person name="Ma X."/>
            <person name="Roodt D."/>
            <person name="Barker N."/>
            <person name="Li Z."/>
            <person name="Van de Peer Y."/>
            <person name="Mizrachi E."/>
        </authorList>
    </citation>
    <scope>NUCLEOTIDE SEQUENCE</scope>
    <source>
        <tissue evidence="11">Young leaves</tissue>
    </source>
</reference>
<keyword evidence="2 9" id="KW-0349">Heme</keyword>
<evidence type="ECO:0000256" key="6">
    <source>
        <dbReference type="ARBA" id="ARBA00023002"/>
    </source>
</evidence>
<gene>
    <name evidence="11" type="ORF">NE237_012402</name>
</gene>
<dbReference type="EMBL" id="JAMYWD010000011">
    <property type="protein sequence ID" value="KAJ4955619.1"/>
    <property type="molecule type" value="Genomic_DNA"/>
</dbReference>
<sequence length="525" mass="59461">MEFNFELQVVAVFVALILLYSRWRVKGNSGQSKRRLAPEPFGALPILGHLHLLGGQVTVQRTFGAMADKYGPAFMLQLGVNRTLVVSGWEMMKDCFTTNDRVFATRPLNASGKHLGYDYALMAFAPYGAYWREIRKIATIELLSKARLEKLKHVRINEIDEGIKKLYSLWSKNDKDTHVEVEMKQWFEHLSFNIITKIIAGKRYFGDVDAEYKVEAHRFRKAITELAYLAGVFVPSDALPYLKWLDLGGYLGAMKCVAKELDSLIGNLLEEHRSKAQSGKMEGEVDFIDVMLSIIQVRDKDLKYSHDCDTIIKATILALISAGSETTSLSLTWALSLLLNNRHVLKKAQLELDSHVGRDRHVEELDIKNLVYLHAIVKETLRLYPAAPLALPHEAMEDCLVGGYHVPKGTKLLVNIWKLQRDPRVWLDPDEFKPERFLTTNANVDVRGQQFEFIPFGSGVRSCPGITFAMQVLLLTLARLIHGFNLETPSNRPIDMSEGLALTLPKKTPVEVLLTPRLPSKLYEM</sequence>
<keyword evidence="3" id="KW-0812">Transmembrane</keyword>
<keyword evidence="7 9" id="KW-0408">Iron</keyword>
<dbReference type="GO" id="GO:0004497">
    <property type="term" value="F:monooxygenase activity"/>
    <property type="evidence" value="ECO:0007669"/>
    <property type="project" value="UniProtKB-KW"/>
</dbReference>
<dbReference type="AlphaFoldDB" id="A0A9Q0GXW2"/>
<comment type="caution">
    <text evidence="11">The sequence shown here is derived from an EMBL/GenBank/DDBJ whole genome shotgun (WGS) entry which is preliminary data.</text>
</comment>